<evidence type="ECO:0000256" key="1">
    <source>
        <dbReference type="SAM" id="Phobius"/>
    </source>
</evidence>
<feature type="transmembrane region" description="Helical" evidence="1">
    <location>
        <begin position="44"/>
        <end position="67"/>
    </location>
</feature>
<keyword evidence="1" id="KW-0472">Membrane</keyword>
<dbReference type="Proteomes" id="UP000807769">
    <property type="component" value="Unassembled WGS sequence"/>
</dbReference>
<dbReference type="EMBL" id="JABBWG010000001">
    <property type="protein sequence ID" value="KAG1826753.1"/>
    <property type="molecule type" value="Genomic_DNA"/>
</dbReference>
<accession>A0A9P7JJT3</accession>
<dbReference type="GeneID" id="64627895"/>
<proteinExistence type="predicted"/>
<feature type="transmembrane region" description="Helical" evidence="1">
    <location>
        <begin position="12"/>
        <end position="32"/>
    </location>
</feature>
<name>A0A9P7JJT3_9AGAM</name>
<evidence type="ECO:0000313" key="2">
    <source>
        <dbReference type="EMBL" id="KAG1826753.1"/>
    </source>
</evidence>
<reference evidence="2" key="1">
    <citation type="journal article" date="2020" name="New Phytol.">
        <title>Comparative genomics reveals dynamic genome evolution in host specialist ectomycorrhizal fungi.</title>
        <authorList>
            <person name="Lofgren L.A."/>
            <person name="Nguyen N.H."/>
            <person name="Vilgalys R."/>
            <person name="Ruytinx J."/>
            <person name="Liao H.L."/>
            <person name="Branco S."/>
            <person name="Kuo A."/>
            <person name="LaButti K."/>
            <person name="Lipzen A."/>
            <person name="Andreopoulos W."/>
            <person name="Pangilinan J."/>
            <person name="Riley R."/>
            <person name="Hundley H."/>
            <person name="Na H."/>
            <person name="Barry K."/>
            <person name="Grigoriev I.V."/>
            <person name="Stajich J.E."/>
            <person name="Kennedy P.G."/>
        </authorList>
    </citation>
    <scope>NUCLEOTIDE SEQUENCE</scope>
    <source>
        <strain evidence="2">MN1</strain>
    </source>
</reference>
<organism evidence="2 3">
    <name type="scientific">Suillus subaureus</name>
    <dbReference type="NCBI Taxonomy" id="48587"/>
    <lineage>
        <taxon>Eukaryota</taxon>
        <taxon>Fungi</taxon>
        <taxon>Dikarya</taxon>
        <taxon>Basidiomycota</taxon>
        <taxon>Agaricomycotina</taxon>
        <taxon>Agaricomycetes</taxon>
        <taxon>Agaricomycetidae</taxon>
        <taxon>Boletales</taxon>
        <taxon>Suillineae</taxon>
        <taxon>Suillaceae</taxon>
        <taxon>Suillus</taxon>
    </lineage>
</organism>
<gene>
    <name evidence="2" type="ORF">BJ212DRAFT_1308037</name>
</gene>
<dbReference type="RefSeq" id="XP_041199600.1">
    <property type="nucleotide sequence ID" value="XM_041333878.1"/>
</dbReference>
<comment type="caution">
    <text evidence="2">The sequence shown here is derived from an EMBL/GenBank/DDBJ whole genome shotgun (WGS) entry which is preliminary data.</text>
</comment>
<dbReference type="AlphaFoldDB" id="A0A9P7JJT3"/>
<evidence type="ECO:0000313" key="3">
    <source>
        <dbReference type="Proteomes" id="UP000807769"/>
    </source>
</evidence>
<keyword evidence="1" id="KW-1133">Transmembrane helix</keyword>
<dbReference type="Gene3D" id="1.20.1720.10">
    <property type="entry name" value="Multidrug resistance protein D"/>
    <property type="match status" value="1"/>
</dbReference>
<keyword evidence="3" id="KW-1185">Reference proteome</keyword>
<protein>
    <submittedName>
        <fullName evidence="2">Uncharacterized protein</fullName>
    </submittedName>
</protein>
<keyword evidence="1" id="KW-0812">Transmembrane</keyword>
<sequence>MVSEDNPLLTSTVHEAMIAMTVFVSSIFAPSISKIAKDLGSIHAVVSLTVSLSILASAAGALVWAAYSSLCTRIHSVS</sequence>